<proteinExistence type="predicted"/>
<gene>
    <name evidence="1" type="ORF">EPA93_11345</name>
</gene>
<dbReference type="Proteomes" id="UP000290365">
    <property type="component" value="Chromosome"/>
</dbReference>
<keyword evidence="2" id="KW-1185">Reference proteome</keyword>
<organism evidence="1 2">
    <name type="scientific">Ktedonosporobacter rubrisoli</name>
    <dbReference type="NCBI Taxonomy" id="2509675"/>
    <lineage>
        <taxon>Bacteria</taxon>
        <taxon>Bacillati</taxon>
        <taxon>Chloroflexota</taxon>
        <taxon>Ktedonobacteria</taxon>
        <taxon>Ktedonobacterales</taxon>
        <taxon>Ktedonosporobacteraceae</taxon>
        <taxon>Ktedonosporobacter</taxon>
    </lineage>
</organism>
<accession>A0A4P6JN42</accession>
<name>A0A4P6JN42_KTERU</name>
<dbReference type="Gene3D" id="3.40.91.30">
    <property type="match status" value="1"/>
</dbReference>
<dbReference type="RefSeq" id="WP_129887462.1">
    <property type="nucleotide sequence ID" value="NZ_CP035758.1"/>
</dbReference>
<protein>
    <submittedName>
        <fullName evidence="1">Uncharacterized protein</fullName>
    </submittedName>
</protein>
<dbReference type="OrthoDB" id="518228at2"/>
<sequence>MSHFQPKVTVYRGKKFRSRIEARWACFFDTLGVEWIYEFQHYDFGVKAVWDDDEFREYLNEALYENYWDNREDIIREAYRHRYARQMYLPDFWLPTFNHWVEIKGKAPTHEEQTKASQLARKSGKPVTILWGHIFPDPYHPDAIWGDCTEVFGESWNIIAVLALTYRITNMDHAFAAARSVRFEKERA</sequence>
<dbReference type="AlphaFoldDB" id="A0A4P6JN42"/>
<dbReference type="EMBL" id="CP035758">
    <property type="protein sequence ID" value="QBD76563.1"/>
    <property type="molecule type" value="Genomic_DNA"/>
</dbReference>
<evidence type="ECO:0000313" key="2">
    <source>
        <dbReference type="Proteomes" id="UP000290365"/>
    </source>
</evidence>
<dbReference type="KEGG" id="kbs:EPA93_11345"/>
<reference evidence="1 2" key="1">
    <citation type="submission" date="2019-01" db="EMBL/GenBank/DDBJ databases">
        <title>Ktedonosporobacter rubrisoli SCAWS-G2.</title>
        <authorList>
            <person name="Huang Y."/>
            <person name="Yan B."/>
        </authorList>
    </citation>
    <scope>NUCLEOTIDE SEQUENCE [LARGE SCALE GENOMIC DNA]</scope>
    <source>
        <strain evidence="1 2">SCAWS-G2</strain>
    </source>
</reference>
<evidence type="ECO:0000313" key="1">
    <source>
        <dbReference type="EMBL" id="QBD76563.1"/>
    </source>
</evidence>